<feature type="transmembrane region" description="Helical" evidence="8">
    <location>
        <begin position="262"/>
        <end position="289"/>
    </location>
</feature>
<dbReference type="PANTHER" id="PTHR30012">
    <property type="entry name" value="GENERAL SECRETION PATHWAY PROTEIN"/>
    <property type="match status" value="1"/>
</dbReference>
<dbReference type="PANTHER" id="PTHR30012:SF7">
    <property type="entry name" value="PROTEIN TRANSPORT PROTEIN HOFC HOMOLOG"/>
    <property type="match status" value="1"/>
</dbReference>
<comment type="caution">
    <text evidence="10">The sequence shown here is derived from an EMBL/GenBank/DDBJ whole genome shotgun (WGS) entry which is preliminary data.</text>
</comment>
<feature type="domain" description="Type II secretion system protein GspF" evidence="9">
    <location>
        <begin position="77"/>
        <end position="197"/>
    </location>
</feature>
<feature type="transmembrane region" description="Helical" evidence="8">
    <location>
        <begin position="175"/>
        <end position="196"/>
    </location>
</feature>
<evidence type="ECO:0000256" key="1">
    <source>
        <dbReference type="ARBA" id="ARBA00004429"/>
    </source>
</evidence>
<keyword evidence="7 8" id="KW-0472">Membrane</keyword>
<dbReference type="GO" id="GO:0005886">
    <property type="term" value="C:plasma membrane"/>
    <property type="evidence" value="ECO:0007669"/>
    <property type="project" value="UniProtKB-SubCell"/>
</dbReference>
<dbReference type="InterPro" id="IPR003004">
    <property type="entry name" value="GspF/PilC"/>
</dbReference>
<feature type="transmembrane region" description="Helical" evidence="8">
    <location>
        <begin position="379"/>
        <end position="400"/>
    </location>
</feature>
<keyword evidence="3" id="KW-1003">Cell membrane</keyword>
<dbReference type="EMBL" id="VNIB01000005">
    <property type="protein sequence ID" value="TYO98734.1"/>
    <property type="molecule type" value="Genomic_DNA"/>
</dbReference>
<evidence type="ECO:0000256" key="7">
    <source>
        <dbReference type="ARBA" id="ARBA00023136"/>
    </source>
</evidence>
<dbReference type="RefSeq" id="WP_246140199.1">
    <property type="nucleotide sequence ID" value="NZ_VNIB01000005.1"/>
</dbReference>
<evidence type="ECO:0000256" key="6">
    <source>
        <dbReference type="ARBA" id="ARBA00022989"/>
    </source>
</evidence>
<evidence type="ECO:0000256" key="3">
    <source>
        <dbReference type="ARBA" id="ARBA00022475"/>
    </source>
</evidence>
<feature type="domain" description="Type II secretion system protein GspF" evidence="9">
    <location>
        <begin position="277"/>
        <end position="399"/>
    </location>
</feature>
<name>A0A5D3WK52_9BACT</name>
<accession>A0A5D3WK52</accession>
<gene>
    <name evidence="10" type="ORF">EDC39_105103</name>
</gene>
<evidence type="ECO:0000259" key="9">
    <source>
        <dbReference type="Pfam" id="PF00482"/>
    </source>
</evidence>
<dbReference type="Gene3D" id="1.20.81.30">
    <property type="entry name" value="Type II secretion system (T2SS), domain F"/>
    <property type="match status" value="2"/>
</dbReference>
<dbReference type="AlphaFoldDB" id="A0A5D3WK52"/>
<dbReference type="InterPro" id="IPR018076">
    <property type="entry name" value="T2SS_GspF_dom"/>
</dbReference>
<dbReference type="GO" id="GO:0015628">
    <property type="term" value="P:protein secretion by the type II secretion system"/>
    <property type="evidence" value="ECO:0007669"/>
    <property type="project" value="TreeGrafter"/>
</dbReference>
<protein>
    <submittedName>
        <fullName evidence="10">Type IV pilus assembly protein PilC</fullName>
    </submittedName>
</protein>
<evidence type="ECO:0000256" key="4">
    <source>
        <dbReference type="ARBA" id="ARBA00022519"/>
    </source>
</evidence>
<keyword evidence="6 8" id="KW-1133">Transmembrane helix</keyword>
<keyword evidence="4" id="KW-0997">Cell inner membrane</keyword>
<keyword evidence="11" id="KW-1185">Reference proteome</keyword>
<feature type="transmembrane region" description="Helical" evidence="8">
    <location>
        <begin position="216"/>
        <end position="242"/>
    </location>
</feature>
<comment type="similarity">
    <text evidence="2">Belongs to the GSP F family.</text>
</comment>
<sequence length="408" mass="45574">MVSLLTMPTFICKIGTSDGRVVEREFEAVNSAMLREQLEEQGFYVFQIRRAFLAGLTRGGGRRRGWSSRRFLSFNQEFLVLLKAGLPIIQIFDTLLERQEGGMMQEVLRAIREDVKAGTSLSDALGKFPRFFPHLYVASVRAGERTGDLPITLVRYIEYQKRIEAIKARVRNATFYPMLLTGFVVLVVLFLMLYVVPSFSQIYADAKVELPLMTRILIAVANGMVGALPLLVGGLVLLVVSLRSLLMTERGVFFFDRLKLRIPFFGALLTEYALLSFCRTLATILLSGVPIVKALQMSRGTLNNRVLETAVVQAIRRVEEGMSLSESFDRCGFFPNIALRMVAVGEKGGSLPEMLADVADYYESEVERRLDRLTTMIEPVMMASMGLLIGGIVVAMYFPIFQLAGTVG</sequence>
<reference evidence="10 11" key="1">
    <citation type="submission" date="2019-07" db="EMBL/GenBank/DDBJ databases">
        <title>Genomic Encyclopedia of Type Strains, Phase IV (KMG-IV): sequencing the most valuable type-strain genomes for metagenomic binning, comparative biology and taxonomic classification.</title>
        <authorList>
            <person name="Goeker M."/>
        </authorList>
    </citation>
    <scope>NUCLEOTIDE SEQUENCE [LARGE SCALE GENOMIC DNA]</scope>
    <source>
        <strain evidence="10 11">SS015</strain>
    </source>
</reference>
<evidence type="ECO:0000256" key="8">
    <source>
        <dbReference type="SAM" id="Phobius"/>
    </source>
</evidence>
<organism evidence="10 11">
    <name type="scientific">Geothermobacter ehrlichii</name>
    <dbReference type="NCBI Taxonomy" id="213224"/>
    <lineage>
        <taxon>Bacteria</taxon>
        <taxon>Pseudomonadati</taxon>
        <taxon>Thermodesulfobacteriota</taxon>
        <taxon>Desulfuromonadia</taxon>
        <taxon>Desulfuromonadales</taxon>
        <taxon>Geothermobacteraceae</taxon>
        <taxon>Geothermobacter</taxon>
    </lineage>
</organism>
<dbReference type="FunFam" id="1.20.81.30:FF:000001">
    <property type="entry name" value="Type II secretion system protein F"/>
    <property type="match status" value="1"/>
</dbReference>
<evidence type="ECO:0000313" key="11">
    <source>
        <dbReference type="Proteomes" id="UP000324159"/>
    </source>
</evidence>
<dbReference type="PRINTS" id="PR00812">
    <property type="entry name" value="BCTERIALGSPF"/>
</dbReference>
<comment type="subcellular location">
    <subcellularLocation>
        <location evidence="1">Cell inner membrane</location>
        <topology evidence="1">Multi-pass membrane protein</topology>
    </subcellularLocation>
</comment>
<evidence type="ECO:0000256" key="2">
    <source>
        <dbReference type="ARBA" id="ARBA00005745"/>
    </source>
</evidence>
<evidence type="ECO:0000256" key="5">
    <source>
        <dbReference type="ARBA" id="ARBA00022692"/>
    </source>
</evidence>
<evidence type="ECO:0000313" key="10">
    <source>
        <dbReference type="EMBL" id="TYO98734.1"/>
    </source>
</evidence>
<proteinExistence type="inferred from homology"/>
<dbReference type="Pfam" id="PF00482">
    <property type="entry name" value="T2SSF"/>
    <property type="match status" value="2"/>
</dbReference>
<dbReference type="InterPro" id="IPR042094">
    <property type="entry name" value="T2SS_GspF_sf"/>
</dbReference>
<dbReference type="Proteomes" id="UP000324159">
    <property type="component" value="Unassembled WGS sequence"/>
</dbReference>
<keyword evidence="5 8" id="KW-0812">Transmembrane</keyword>